<evidence type="ECO:0000256" key="6">
    <source>
        <dbReference type="RuleBase" id="RU361156"/>
    </source>
</evidence>
<dbReference type="GO" id="GO:0006508">
    <property type="term" value="P:proteolysis"/>
    <property type="evidence" value="ECO:0007669"/>
    <property type="project" value="UniProtKB-KW"/>
</dbReference>
<dbReference type="Gene3D" id="3.40.50.1820">
    <property type="entry name" value="alpha/beta hydrolase"/>
    <property type="match status" value="1"/>
</dbReference>
<dbReference type="PRINTS" id="PR00724">
    <property type="entry name" value="CRBOXYPTASEC"/>
</dbReference>
<evidence type="ECO:0000313" key="8">
    <source>
        <dbReference type="EMBL" id="KAJ4371567.1"/>
    </source>
</evidence>
<evidence type="ECO:0000256" key="4">
    <source>
        <dbReference type="ARBA" id="ARBA00022801"/>
    </source>
</evidence>
<dbReference type="InterPro" id="IPR001563">
    <property type="entry name" value="Peptidase_S10"/>
</dbReference>
<evidence type="ECO:0000256" key="3">
    <source>
        <dbReference type="ARBA" id="ARBA00022670"/>
    </source>
</evidence>
<keyword evidence="2 6" id="KW-0121">Carboxypeptidase</keyword>
<name>A0A9W9CNH9_9PLEO</name>
<reference evidence="8" key="1">
    <citation type="submission" date="2022-10" db="EMBL/GenBank/DDBJ databases">
        <title>Tapping the CABI collections for fungal endophytes: first genome assemblies for Collariella, Neodidymelliopsis, Ascochyta clinopodiicola, Didymella pomorum, Didymosphaeria variabile, Neocosmospora piperis and Neocucurbitaria cava.</title>
        <authorList>
            <person name="Hill R."/>
        </authorList>
    </citation>
    <scope>NUCLEOTIDE SEQUENCE</scope>
    <source>
        <strain evidence="8">IMI 356814</strain>
    </source>
</reference>
<evidence type="ECO:0000256" key="5">
    <source>
        <dbReference type="ARBA" id="ARBA00023180"/>
    </source>
</evidence>
<evidence type="ECO:0000256" key="7">
    <source>
        <dbReference type="SAM" id="MobiDB-lite"/>
    </source>
</evidence>
<dbReference type="EC" id="3.4.16.-" evidence="6"/>
<protein>
    <recommendedName>
        <fullName evidence="6">Carboxypeptidase</fullName>
        <ecNumber evidence="6">3.4.16.-</ecNumber>
    </recommendedName>
</protein>
<feature type="chain" id="PRO_5041015558" description="Carboxypeptidase" evidence="6">
    <location>
        <begin position="21"/>
        <end position="994"/>
    </location>
</feature>
<dbReference type="GO" id="GO:0000324">
    <property type="term" value="C:fungal-type vacuole"/>
    <property type="evidence" value="ECO:0007669"/>
    <property type="project" value="TreeGrafter"/>
</dbReference>
<dbReference type="PANTHER" id="PTHR11802:SF404">
    <property type="entry name" value="CARBOXYPEPTIDASE"/>
    <property type="match status" value="1"/>
</dbReference>
<comment type="similarity">
    <text evidence="1 6">Belongs to the peptidase S10 family.</text>
</comment>
<dbReference type="InterPro" id="IPR033124">
    <property type="entry name" value="Ser_caboxypep_his_AS"/>
</dbReference>
<comment type="caution">
    <text evidence="8">The sequence shown here is derived from an EMBL/GenBank/DDBJ whole genome shotgun (WGS) entry which is preliminary data.</text>
</comment>
<dbReference type="Proteomes" id="UP001140560">
    <property type="component" value="Unassembled WGS sequence"/>
</dbReference>
<evidence type="ECO:0000313" key="9">
    <source>
        <dbReference type="Proteomes" id="UP001140560"/>
    </source>
</evidence>
<feature type="compositionally biased region" description="Polar residues" evidence="7">
    <location>
        <begin position="647"/>
        <end position="657"/>
    </location>
</feature>
<keyword evidence="5" id="KW-0325">Glycoprotein</keyword>
<dbReference type="EMBL" id="JAPEUY010000007">
    <property type="protein sequence ID" value="KAJ4371567.1"/>
    <property type="molecule type" value="Genomic_DNA"/>
</dbReference>
<feature type="region of interest" description="Disordered" evidence="7">
    <location>
        <begin position="850"/>
        <end position="994"/>
    </location>
</feature>
<dbReference type="SUPFAM" id="SSF53474">
    <property type="entry name" value="alpha/beta-Hydrolases"/>
    <property type="match status" value="1"/>
</dbReference>
<dbReference type="InterPro" id="IPR018202">
    <property type="entry name" value="Ser_caboxypep_ser_AS"/>
</dbReference>
<feature type="compositionally biased region" description="Acidic residues" evidence="7">
    <location>
        <begin position="948"/>
        <end position="959"/>
    </location>
</feature>
<keyword evidence="9" id="KW-1185">Reference proteome</keyword>
<dbReference type="PROSITE" id="PS00131">
    <property type="entry name" value="CARBOXYPEPT_SER_SER"/>
    <property type="match status" value="1"/>
</dbReference>
<proteinExistence type="inferred from homology"/>
<dbReference type="Pfam" id="PF00450">
    <property type="entry name" value="Peptidase_S10"/>
    <property type="match status" value="1"/>
</dbReference>
<sequence>MFQLLPIALAYAVLIICSLAQQFPPPVTYDAIIPSPVDPNITISYRQPSPGTCATTFDTQKQYTGYVNLPPFTLMPYQQNYSINTFFWFFESRTNPETAPLTVWLNGGPGSSSMVGLFQELGPCEVVLLPNGSYGTQSRLWGWDRSSNLLFIDQPTQTGFSYDERVNASVDFTLDAPFGLDSRLAWQDIDAGAPSWRFMNGTFASGRKANTQNLTAIAARACWHFLQGFLSVFHQYNPGVRPNSTSVEAAGVHLFAESYGGTYGPIFADFFEDQNDQRRNGSISADTLEIRLESVGIVNGLLDPLVQTIAVANYTRNNTFGIVGIDRVTFENIISYATSGTGCRGLIAQCRSEIAIGDRESAGPNDNIDRHCKQAIKACLVAAEIAFKDASQSIYGIRVKPEVWPGDAYQEYLNSADVQISIGAQVNFTQSSTTVYNAFEDTGDAVRGTQLSSLAELLARGVRVALIYGDADIICNWYGGQNASLELARLLPGYDASFPRAGYADIVVNNSYVGGQVRQYGNLSFSRIYDAGHMVPYYQPETAFTVFTRIIQGDDIGMGRNVDLSTFGTEGLENSLHQNKVPDEPASTCWLRDASSTCTEEERAAMRQGQGIVKAGIWVHGDESAPRSTSQGHPVIIATKPATTSSIPRTGVYTATGTPIPRPSVTSGASRRVNSNFDLLRRAFTAFDPAQAERDADSARKTRNGLIGGLSAAGALLLSLLCCRCCRRRRNKDGILPVDTEKAPAVIVAPVRDAEPVASRHPTIMDPIPEMSPRPSKDTVPTLRSATVASRAPTVVPSRRPSDTVQEPTTPVEVIPVVPVQRAVTAHQEPPTRAPTMVLVPLPVQSQDFAQAPQPEAAPPATRSESVSHPAPTRAPTVAPLPPRPNPIPTPPRTPTPPPQGPEAEPEPAPEPKESPAPAPEPNDQPESDVASPKPSLITRVKDAIFDTGDEKEDAAEEAAPERDPTPPPRVATQPPLFRAPTAPLPSRHAEEQG</sequence>
<dbReference type="PROSITE" id="PS00560">
    <property type="entry name" value="CARBOXYPEPT_SER_HIS"/>
    <property type="match status" value="1"/>
</dbReference>
<evidence type="ECO:0000256" key="1">
    <source>
        <dbReference type="ARBA" id="ARBA00009431"/>
    </source>
</evidence>
<evidence type="ECO:0000256" key="2">
    <source>
        <dbReference type="ARBA" id="ARBA00022645"/>
    </source>
</evidence>
<dbReference type="PANTHER" id="PTHR11802">
    <property type="entry name" value="SERINE PROTEASE FAMILY S10 SERINE CARBOXYPEPTIDASE"/>
    <property type="match status" value="1"/>
</dbReference>
<feature type="compositionally biased region" description="Low complexity" evidence="7">
    <location>
        <begin position="850"/>
        <end position="861"/>
    </location>
</feature>
<feature type="signal peptide" evidence="6">
    <location>
        <begin position="1"/>
        <end position="20"/>
    </location>
</feature>
<organism evidence="8 9">
    <name type="scientific">Neocucurbitaria cava</name>
    <dbReference type="NCBI Taxonomy" id="798079"/>
    <lineage>
        <taxon>Eukaryota</taxon>
        <taxon>Fungi</taxon>
        <taxon>Dikarya</taxon>
        <taxon>Ascomycota</taxon>
        <taxon>Pezizomycotina</taxon>
        <taxon>Dothideomycetes</taxon>
        <taxon>Pleosporomycetidae</taxon>
        <taxon>Pleosporales</taxon>
        <taxon>Pleosporineae</taxon>
        <taxon>Cucurbitariaceae</taxon>
        <taxon>Neocucurbitaria</taxon>
    </lineage>
</organism>
<feature type="region of interest" description="Disordered" evidence="7">
    <location>
        <begin position="647"/>
        <end position="670"/>
    </location>
</feature>
<keyword evidence="4 6" id="KW-0378">Hydrolase</keyword>
<keyword evidence="3 6" id="KW-0645">Protease</keyword>
<feature type="region of interest" description="Disordered" evidence="7">
    <location>
        <begin position="761"/>
        <end position="809"/>
    </location>
</feature>
<dbReference type="AlphaFoldDB" id="A0A9W9CNH9"/>
<dbReference type="InterPro" id="IPR029058">
    <property type="entry name" value="AB_hydrolase_fold"/>
</dbReference>
<accession>A0A9W9CNH9</accession>
<gene>
    <name evidence="8" type="ORF">N0V83_004786</name>
</gene>
<dbReference type="OrthoDB" id="443318at2759"/>
<dbReference type="GO" id="GO:0004185">
    <property type="term" value="F:serine-type carboxypeptidase activity"/>
    <property type="evidence" value="ECO:0007669"/>
    <property type="project" value="UniProtKB-UniRule"/>
</dbReference>
<keyword evidence="6" id="KW-0732">Signal</keyword>
<feature type="compositionally biased region" description="Pro residues" evidence="7">
    <location>
        <begin position="879"/>
        <end position="901"/>
    </location>
</feature>